<dbReference type="InterPro" id="IPR002528">
    <property type="entry name" value="MATE_fam"/>
</dbReference>
<dbReference type="OrthoDB" id="9776324at2"/>
<accession>A0A3S9UYZ4</accession>
<evidence type="ECO:0000256" key="10">
    <source>
        <dbReference type="ARBA" id="ARBA00023065"/>
    </source>
</evidence>
<feature type="transmembrane region" description="Helical" evidence="13">
    <location>
        <begin position="238"/>
        <end position="263"/>
    </location>
</feature>
<dbReference type="PANTHER" id="PTHR43298">
    <property type="entry name" value="MULTIDRUG RESISTANCE PROTEIN NORM-RELATED"/>
    <property type="match status" value="1"/>
</dbReference>
<evidence type="ECO:0000256" key="13">
    <source>
        <dbReference type="SAM" id="Phobius"/>
    </source>
</evidence>
<evidence type="ECO:0000256" key="6">
    <source>
        <dbReference type="ARBA" id="ARBA00022449"/>
    </source>
</evidence>
<keyword evidence="10" id="KW-0406">Ion transport</keyword>
<dbReference type="InterPro" id="IPR048279">
    <property type="entry name" value="MdtK-like"/>
</dbReference>
<keyword evidence="15" id="KW-1185">Reference proteome</keyword>
<dbReference type="InterPro" id="IPR050222">
    <property type="entry name" value="MATE_MdtK"/>
</dbReference>
<evidence type="ECO:0000256" key="5">
    <source>
        <dbReference type="ARBA" id="ARBA00022448"/>
    </source>
</evidence>
<evidence type="ECO:0000256" key="4">
    <source>
        <dbReference type="ARBA" id="ARBA00020268"/>
    </source>
</evidence>
<evidence type="ECO:0000256" key="9">
    <source>
        <dbReference type="ARBA" id="ARBA00022989"/>
    </source>
</evidence>
<organism evidence="14 15">
    <name type="scientific">Paenibacillus lutimineralis</name>
    <dbReference type="NCBI Taxonomy" id="2707005"/>
    <lineage>
        <taxon>Bacteria</taxon>
        <taxon>Bacillati</taxon>
        <taxon>Bacillota</taxon>
        <taxon>Bacilli</taxon>
        <taxon>Bacillales</taxon>
        <taxon>Paenibacillaceae</taxon>
        <taxon>Paenibacillus</taxon>
    </lineage>
</organism>
<feature type="transmembrane region" description="Helical" evidence="13">
    <location>
        <begin position="415"/>
        <end position="433"/>
    </location>
</feature>
<evidence type="ECO:0000313" key="15">
    <source>
        <dbReference type="Proteomes" id="UP000270678"/>
    </source>
</evidence>
<reference evidence="15" key="1">
    <citation type="submission" date="2018-12" db="EMBL/GenBank/DDBJ databases">
        <title>Complete genome sequence of Paenibacillus sp. MBLB1234.</title>
        <authorList>
            <person name="Nam Y.-D."/>
            <person name="Kang J."/>
            <person name="Chung W.-H."/>
            <person name="Park Y.S."/>
        </authorList>
    </citation>
    <scope>NUCLEOTIDE SEQUENCE [LARGE SCALE GENOMIC DNA]</scope>
    <source>
        <strain evidence="15">MBLB1234</strain>
    </source>
</reference>
<sequence length="448" mass="48972">MKGTRNLTEGPITPTLVKLTLPIIATNFISTTYGLVDMIWVGKLGSDPVAAIGTASFFVNLAVALSTMITIGTGIKVAHSIGEGREDQAKVYIKNGFLMSVVLSVLYMVIIFTFKNGLIGFFGLGNDNVESMAIQFLLISMIGISFSIINTLFSTIINSLGNSKRPFKIFTIGFLINMLLDPILIFGLGPIPAMEVKGAAFATLAANMFVTVLFVFEAKNTHLFAKNISYKWKEMREVISLGIPITIQRVTFTVISIIIAKIIVNWGPEAIAVQKVGIQIESISYMTIGGLQGAIAAFFGQNYGARKLGRIKEGYHRALLLTMTFGVFISFIFILFPKPLFSLFLTDSTSLELGADYMRIIGYSQLFMCLELMTVGAFNGIGKTHIPPIFSIALTALRIPMAIVLSWHFGLNGVWMSIALSSVLKGVILVVWFNMTLRNLNKPVALNT</sequence>
<dbReference type="PANTHER" id="PTHR43298:SF2">
    <property type="entry name" value="FMN_FAD EXPORTER YEEO-RELATED"/>
    <property type="match status" value="1"/>
</dbReference>
<evidence type="ECO:0000256" key="1">
    <source>
        <dbReference type="ARBA" id="ARBA00003408"/>
    </source>
</evidence>
<dbReference type="EMBL" id="CP034346">
    <property type="protein sequence ID" value="AZS15307.1"/>
    <property type="molecule type" value="Genomic_DNA"/>
</dbReference>
<evidence type="ECO:0000256" key="11">
    <source>
        <dbReference type="ARBA" id="ARBA00023136"/>
    </source>
</evidence>
<protein>
    <recommendedName>
        <fullName evidence="4">Probable multidrug resistance protein NorM</fullName>
    </recommendedName>
    <alternativeName>
        <fullName evidence="12">Multidrug-efflux transporter</fullName>
    </alternativeName>
</protein>
<name>A0A3S9UYZ4_9BACL</name>
<evidence type="ECO:0000313" key="14">
    <source>
        <dbReference type="EMBL" id="AZS15307.1"/>
    </source>
</evidence>
<feature type="transmembrane region" description="Helical" evidence="13">
    <location>
        <begin position="134"/>
        <end position="157"/>
    </location>
</feature>
<keyword evidence="9 13" id="KW-1133">Transmembrane helix</keyword>
<dbReference type="Proteomes" id="UP000270678">
    <property type="component" value="Chromosome"/>
</dbReference>
<keyword evidence="11 13" id="KW-0472">Membrane</keyword>
<feature type="transmembrane region" description="Helical" evidence="13">
    <location>
        <begin position="199"/>
        <end position="218"/>
    </location>
</feature>
<dbReference type="GO" id="GO:0042910">
    <property type="term" value="F:xenobiotic transmembrane transporter activity"/>
    <property type="evidence" value="ECO:0007669"/>
    <property type="project" value="InterPro"/>
</dbReference>
<dbReference type="GO" id="GO:0006811">
    <property type="term" value="P:monoatomic ion transport"/>
    <property type="evidence" value="ECO:0007669"/>
    <property type="project" value="UniProtKB-KW"/>
</dbReference>
<dbReference type="KEGG" id="plut:EI981_13105"/>
<feature type="transmembrane region" description="Helical" evidence="13">
    <location>
        <begin position="390"/>
        <end position="409"/>
    </location>
</feature>
<feature type="transmembrane region" description="Helical" evidence="13">
    <location>
        <begin position="21"/>
        <end position="42"/>
    </location>
</feature>
<evidence type="ECO:0000256" key="3">
    <source>
        <dbReference type="ARBA" id="ARBA00010199"/>
    </source>
</evidence>
<dbReference type="PIRSF" id="PIRSF006603">
    <property type="entry name" value="DinF"/>
    <property type="match status" value="1"/>
</dbReference>
<comment type="similarity">
    <text evidence="3">Belongs to the multi antimicrobial extrusion (MATE) (TC 2.A.66.1) family.</text>
</comment>
<keyword evidence="8 13" id="KW-0812">Transmembrane</keyword>
<keyword evidence="5" id="KW-0813">Transport</keyword>
<feature type="transmembrane region" description="Helical" evidence="13">
    <location>
        <begin position="283"/>
        <end position="305"/>
    </location>
</feature>
<keyword evidence="6" id="KW-0050">Antiport</keyword>
<evidence type="ECO:0000256" key="12">
    <source>
        <dbReference type="ARBA" id="ARBA00031636"/>
    </source>
</evidence>
<feature type="transmembrane region" description="Helical" evidence="13">
    <location>
        <begin position="48"/>
        <end position="75"/>
    </location>
</feature>
<evidence type="ECO:0000256" key="2">
    <source>
        <dbReference type="ARBA" id="ARBA00004651"/>
    </source>
</evidence>
<feature type="transmembrane region" description="Helical" evidence="13">
    <location>
        <begin position="96"/>
        <end position="114"/>
    </location>
</feature>
<dbReference type="NCBIfam" id="TIGR00797">
    <property type="entry name" value="matE"/>
    <property type="match status" value="1"/>
</dbReference>
<dbReference type="GO" id="GO:0015297">
    <property type="term" value="F:antiporter activity"/>
    <property type="evidence" value="ECO:0007669"/>
    <property type="project" value="UniProtKB-KW"/>
</dbReference>
<keyword evidence="7" id="KW-1003">Cell membrane</keyword>
<evidence type="ECO:0000256" key="7">
    <source>
        <dbReference type="ARBA" id="ARBA00022475"/>
    </source>
</evidence>
<dbReference type="CDD" id="cd13140">
    <property type="entry name" value="MATE_like_1"/>
    <property type="match status" value="1"/>
</dbReference>
<feature type="transmembrane region" description="Helical" evidence="13">
    <location>
        <begin position="317"/>
        <end position="337"/>
    </location>
</feature>
<comment type="subcellular location">
    <subcellularLocation>
        <location evidence="2">Cell membrane</location>
        <topology evidence="2">Multi-pass membrane protein</topology>
    </subcellularLocation>
</comment>
<gene>
    <name evidence="14" type="ORF">EI981_13105</name>
</gene>
<feature type="transmembrane region" description="Helical" evidence="13">
    <location>
        <begin position="169"/>
        <end position="193"/>
    </location>
</feature>
<dbReference type="AlphaFoldDB" id="A0A3S9UYZ4"/>
<dbReference type="RefSeq" id="WP_126998795.1">
    <property type="nucleotide sequence ID" value="NZ_CP034346.1"/>
</dbReference>
<evidence type="ECO:0000256" key="8">
    <source>
        <dbReference type="ARBA" id="ARBA00022692"/>
    </source>
</evidence>
<proteinExistence type="inferred from homology"/>
<feature type="transmembrane region" description="Helical" evidence="13">
    <location>
        <begin position="357"/>
        <end position="378"/>
    </location>
</feature>
<dbReference type="GO" id="GO:0005886">
    <property type="term" value="C:plasma membrane"/>
    <property type="evidence" value="ECO:0007669"/>
    <property type="project" value="UniProtKB-SubCell"/>
</dbReference>
<dbReference type="Pfam" id="PF01554">
    <property type="entry name" value="MatE"/>
    <property type="match status" value="2"/>
</dbReference>
<comment type="function">
    <text evidence="1">Multidrug efflux pump.</text>
</comment>